<evidence type="ECO:0000313" key="2">
    <source>
        <dbReference type="Proteomes" id="UP000595814"/>
    </source>
</evidence>
<dbReference type="EMBL" id="CP066744">
    <property type="protein sequence ID" value="QQK07391.1"/>
    <property type="molecule type" value="Genomic_DNA"/>
</dbReference>
<reference evidence="1 2" key="1">
    <citation type="journal article" date="2022" name="Int. J. Syst. Evol. Microbiol.">
        <title>Miniphocaeibacter halophilus sp. nov., an ammonium-tolerant acetate-producing bacterium isolated from a biogas system.</title>
        <authorList>
            <person name="Schnurer A."/>
            <person name="Singh A."/>
            <person name="Bi S."/>
            <person name="Qiao W."/>
            <person name="Westerholm M."/>
        </authorList>
    </citation>
    <scope>NUCLEOTIDE SEQUENCE [LARGE SCALE GENOMIC DNA]</scope>
    <source>
        <strain evidence="1 2">AMB_01</strain>
    </source>
</reference>
<evidence type="ECO:0000313" key="1">
    <source>
        <dbReference type="EMBL" id="QQK07391.1"/>
    </source>
</evidence>
<accession>A0AC61MT41</accession>
<name>A0AC61MT41_9FIRM</name>
<protein>
    <submittedName>
        <fullName evidence="1">(2Fe-2S)-binding protein</fullName>
    </submittedName>
</protein>
<keyword evidence="2" id="KW-1185">Reference proteome</keyword>
<dbReference type="Proteomes" id="UP000595814">
    <property type="component" value="Chromosome"/>
</dbReference>
<gene>
    <name evidence="1" type="ORF">JFY71_08725</name>
</gene>
<proteinExistence type="predicted"/>
<sequence length="71" mass="8136">MDDKENIIMDKLTKICTCKSISKYKIKQAIEKGYDNIETIRKKTGAGSGYCNGKNCTEPIQNLIDDFWENK</sequence>
<organism evidence="1 2">
    <name type="scientific">Miniphocaeibacter halophilus</name>
    <dbReference type="NCBI Taxonomy" id="2931922"/>
    <lineage>
        <taxon>Bacteria</taxon>
        <taxon>Bacillati</taxon>
        <taxon>Bacillota</taxon>
        <taxon>Tissierellia</taxon>
        <taxon>Tissierellales</taxon>
        <taxon>Peptoniphilaceae</taxon>
        <taxon>Miniphocaeibacter</taxon>
    </lineage>
</organism>